<dbReference type="PANTHER" id="PTHR37512">
    <property type="entry name" value="TRIFUNCTIONAL NAD BIOSYNTHESIS/REGULATOR PROTEIN NADR"/>
    <property type="match status" value="1"/>
</dbReference>
<comment type="caution">
    <text evidence="2">The sequence shown here is derived from an EMBL/GenBank/DDBJ whole genome shotgun (WGS) entry which is preliminary data.</text>
</comment>
<dbReference type="InterPro" id="IPR052735">
    <property type="entry name" value="NAD_biosynth-regulator"/>
</dbReference>
<dbReference type="InterPro" id="IPR038727">
    <property type="entry name" value="NadR/Ttd14_AAA_dom"/>
</dbReference>
<dbReference type="OrthoDB" id="9802794at2"/>
<accession>A0A4Q1C498</accession>
<keyword evidence="3" id="KW-1185">Reference proteome</keyword>
<feature type="domain" description="NadR/Ttd14 AAA" evidence="1">
    <location>
        <begin position="10"/>
        <end position="167"/>
    </location>
</feature>
<dbReference type="Proteomes" id="UP000290218">
    <property type="component" value="Unassembled WGS sequence"/>
</dbReference>
<organism evidence="2 3">
    <name type="scientific">Oleiharenicola lentus</name>
    <dbReference type="NCBI Taxonomy" id="2508720"/>
    <lineage>
        <taxon>Bacteria</taxon>
        <taxon>Pseudomonadati</taxon>
        <taxon>Verrucomicrobiota</taxon>
        <taxon>Opitutia</taxon>
        <taxon>Opitutales</taxon>
        <taxon>Opitutaceae</taxon>
        <taxon>Oleiharenicola</taxon>
    </lineage>
</organism>
<protein>
    <submittedName>
        <fullName evidence="2">ATPase</fullName>
    </submittedName>
</protein>
<dbReference type="SUPFAM" id="SSF52540">
    <property type="entry name" value="P-loop containing nucleoside triphosphate hydrolases"/>
    <property type="match status" value="1"/>
</dbReference>
<sequence length="191" mass="21498">MQSTMSEPKRIAVYGPESTGKTELATRLATHFRAPLVAEYARERWDAQGALTLEDMLPVAKEQWRREDEAVAKAERLVICDTDALTTMLWSDLLYGTTPDELRREAEKRCKNYALYLLLDIDVPFSPDPQRCFPDPADRGKAMRIWRGALDRRGLPYVLIRGDWAGRERAAIAAVRARLAVGPNHEGSGGL</sequence>
<gene>
    <name evidence="2" type="ORF">ESB00_15415</name>
</gene>
<dbReference type="Pfam" id="PF13521">
    <property type="entry name" value="AAA_28"/>
    <property type="match status" value="1"/>
</dbReference>
<dbReference type="InterPro" id="IPR027417">
    <property type="entry name" value="P-loop_NTPase"/>
</dbReference>
<evidence type="ECO:0000259" key="1">
    <source>
        <dbReference type="Pfam" id="PF13521"/>
    </source>
</evidence>
<dbReference type="AlphaFoldDB" id="A0A4Q1C498"/>
<dbReference type="EMBL" id="SDHX01000002">
    <property type="protein sequence ID" value="RXK53095.1"/>
    <property type="molecule type" value="Genomic_DNA"/>
</dbReference>
<evidence type="ECO:0000313" key="3">
    <source>
        <dbReference type="Proteomes" id="UP000290218"/>
    </source>
</evidence>
<proteinExistence type="predicted"/>
<evidence type="ECO:0000313" key="2">
    <source>
        <dbReference type="EMBL" id="RXK53095.1"/>
    </source>
</evidence>
<name>A0A4Q1C498_9BACT</name>
<dbReference type="PANTHER" id="PTHR37512:SF1">
    <property type="entry name" value="NADR_TTD14 AAA DOMAIN-CONTAINING PROTEIN"/>
    <property type="match status" value="1"/>
</dbReference>
<dbReference type="Gene3D" id="3.40.50.300">
    <property type="entry name" value="P-loop containing nucleotide triphosphate hydrolases"/>
    <property type="match status" value="1"/>
</dbReference>
<reference evidence="2 3" key="1">
    <citation type="submission" date="2019-01" db="EMBL/GenBank/DDBJ databases">
        <title>Lacunisphaera sp. strain TWA-58.</title>
        <authorList>
            <person name="Chen W.-M."/>
        </authorList>
    </citation>
    <scope>NUCLEOTIDE SEQUENCE [LARGE SCALE GENOMIC DNA]</scope>
    <source>
        <strain evidence="2 3">TWA-58</strain>
    </source>
</reference>